<organism evidence="3 4">
    <name type="scientific">Batrachochytrium salamandrivorans</name>
    <dbReference type="NCBI Taxonomy" id="1357716"/>
    <lineage>
        <taxon>Eukaryota</taxon>
        <taxon>Fungi</taxon>
        <taxon>Fungi incertae sedis</taxon>
        <taxon>Chytridiomycota</taxon>
        <taxon>Chytridiomycota incertae sedis</taxon>
        <taxon>Chytridiomycetes</taxon>
        <taxon>Rhizophydiales</taxon>
        <taxon>Rhizophydiales incertae sedis</taxon>
        <taxon>Batrachochytrium</taxon>
    </lineage>
</organism>
<evidence type="ECO:0000256" key="2">
    <source>
        <dbReference type="SAM" id="MobiDB-lite"/>
    </source>
</evidence>
<feature type="region of interest" description="Disordered" evidence="2">
    <location>
        <begin position="761"/>
        <end position="782"/>
    </location>
</feature>
<dbReference type="Proteomes" id="UP001648503">
    <property type="component" value="Unassembled WGS sequence"/>
</dbReference>
<name>A0ABQ8ESU4_9FUNG</name>
<keyword evidence="1" id="KW-0175">Coiled coil</keyword>
<accession>A0ABQ8ESU4</accession>
<evidence type="ECO:0000313" key="4">
    <source>
        <dbReference type="Proteomes" id="UP001648503"/>
    </source>
</evidence>
<evidence type="ECO:0000256" key="1">
    <source>
        <dbReference type="SAM" id="Coils"/>
    </source>
</evidence>
<gene>
    <name evidence="3" type="ORF">BASA50_001075</name>
</gene>
<feature type="compositionally biased region" description="Basic and acidic residues" evidence="2">
    <location>
        <begin position="764"/>
        <end position="774"/>
    </location>
</feature>
<protein>
    <recommendedName>
        <fullName evidence="5">I/LWEQ domain-containing protein</fullName>
    </recommendedName>
</protein>
<sequence length="1072" mass="119965">MFGLPQSIDAILHNGDTDVNSSAVVGNCLDGNSVHLLSKKTQRLVQAASAISNTLVTLECGLLAQSARRIPLQDIVSSGVPSQAPYCTLATEAISSSAPVSLTKVEETGILNLVTKEPPSHISATTMHNPPSILSNAPHTLPSELLLQKQPAGMLNMGRTREHTAATSEIHLKKPQDIHKYDIATTLSSNPVGPISAPNCHTIPSTHGQNINSIFSSENRDKPVFGTFENVKKEPQNLPVNPQPAVDSRFENNAEKLDRVAQTELLEQENQESRLRFDTMSLNKKCYSQSLSPSKVHFQQYPQKQRSPQDNYDNLRNRIALLEADLDRTIHQKNDAQAQSIAMTAKYESIQARNHNLQMKISFQDREMKALSEQNEMMRRASQRARETEAALQSQIIKLVSETQTATTIHQTPLNTKPAPVSTVASTPGIDPTHVLQMDDSTKNCLLKMIDERMRWVSSTRDKYQSSDVTDRAGVIDALRQLDTVMATFHGIQRIVQCIKNTTDVNQAYLFCTQVVEGISAISKGVCATLEESQLIDQRISRLFEESTQIRKKAEHTIHDMTVQFQVSHTAMRHEMDLLGNRLNATIAERDSLRETNTNLTNSTSSVVSSNTELRKLNKNLLKKCTERDSTKPVPEPTPTPVNIAVPVPVFVKMEDLQTHSDQMEQNYCPPPIHELNQSLKSHVEYLEKTITDWREENESLRLLLQQSETMVKSKDAESTQYMQQIMDLQTGIEDERLKTKKAVELVKSIKHDKNVTQEYDPCNTEREHHRDSPHGLQYDGLGHGPPTTTVELERVFDEHVAKFKKPSTRLNEMSSAGQSDIYTILERALVGEAGTCNGFGADALFKLVRDSETSSAQLADLGHAIEDAVSKSKILTDENQNLKDRIRADRTKMRSRESAWLEKIKSLRQDYTKCVDDCRQLDEVLADYEKQFSSILIFSSKMNAANTDPPGAGHPYPFATLFAHLDSVYVSVTHHAESLHQRVNELQECVSSKETQLQAQTTATETISIKGQEQTSKIHDLQRQGELHAHKLEQLKQDLEQSEDARKKAESKLKKVVTAYKTFMGDASLAA</sequence>
<feature type="coiled-coil region" evidence="1">
    <location>
        <begin position="1019"/>
        <end position="1060"/>
    </location>
</feature>
<dbReference type="PANTHER" id="PTHR47357:SF1">
    <property type="entry name" value="SPINDLE POLE BODY COMPONENT 110"/>
    <property type="match status" value="1"/>
</dbReference>
<dbReference type="PANTHER" id="PTHR47357">
    <property type="entry name" value="COP1-INTERACTIVE PROTEIN 1"/>
    <property type="match status" value="1"/>
</dbReference>
<reference evidence="3 4" key="1">
    <citation type="submission" date="2021-02" db="EMBL/GenBank/DDBJ databases">
        <title>Variation within the Batrachochytrium salamandrivorans European outbreak.</title>
        <authorList>
            <person name="Kelly M."/>
            <person name="Pasmans F."/>
            <person name="Shea T.P."/>
            <person name="Munoz J.F."/>
            <person name="Carranza S."/>
            <person name="Cuomo C.A."/>
            <person name="Martel A."/>
        </authorList>
    </citation>
    <scope>NUCLEOTIDE SEQUENCE [LARGE SCALE GENOMIC DNA]</scope>
    <source>
        <strain evidence="3 4">AMFP18/2</strain>
    </source>
</reference>
<dbReference type="EMBL" id="JAFCIX010000579">
    <property type="protein sequence ID" value="KAH6585740.1"/>
    <property type="molecule type" value="Genomic_DNA"/>
</dbReference>
<keyword evidence="4" id="KW-1185">Reference proteome</keyword>
<comment type="caution">
    <text evidence="3">The sequence shown here is derived from an EMBL/GenBank/DDBJ whole genome shotgun (WGS) entry which is preliminary data.</text>
</comment>
<proteinExistence type="predicted"/>
<evidence type="ECO:0000313" key="3">
    <source>
        <dbReference type="EMBL" id="KAH6585740.1"/>
    </source>
</evidence>
<feature type="coiled-coil region" evidence="1">
    <location>
        <begin position="312"/>
        <end position="391"/>
    </location>
</feature>
<evidence type="ECO:0008006" key="5">
    <source>
        <dbReference type="Google" id="ProtNLM"/>
    </source>
</evidence>